<dbReference type="Proteomes" id="UP001212411">
    <property type="component" value="Chromosome 3"/>
</dbReference>
<feature type="compositionally biased region" description="Polar residues" evidence="1">
    <location>
        <begin position="173"/>
        <end position="191"/>
    </location>
</feature>
<feature type="compositionally biased region" description="Polar residues" evidence="1">
    <location>
        <begin position="123"/>
        <end position="134"/>
    </location>
</feature>
<feature type="region of interest" description="Disordered" evidence="1">
    <location>
        <begin position="105"/>
        <end position="226"/>
    </location>
</feature>
<dbReference type="Pfam" id="PF10382">
    <property type="entry name" value="ZGRF1-like_N"/>
    <property type="match status" value="1"/>
</dbReference>
<evidence type="ECO:0000259" key="2">
    <source>
        <dbReference type="Pfam" id="PF10382"/>
    </source>
</evidence>
<keyword evidence="4" id="KW-1185">Reference proteome</keyword>
<proteinExistence type="predicted"/>
<feature type="region of interest" description="Disordered" evidence="1">
    <location>
        <begin position="263"/>
        <end position="386"/>
    </location>
</feature>
<feature type="compositionally biased region" description="Low complexity" evidence="1">
    <location>
        <begin position="267"/>
        <end position="276"/>
    </location>
</feature>
<feature type="compositionally biased region" description="Polar residues" evidence="1">
    <location>
        <begin position="545"/>
        <end position="567"/>
    </location>
</feature>
<dbReference type="EMBL" id="CP115613">
    <property type="protein sequence ID" value="WBW75280.1"/>
    <property type="molecule type" value="Genomic_DNA"/>
</dbReference>
<dbReference type="PANTHER" id="PTHR28535">
    <property type="entry name" value="ZINC FINGER GRF-TYPE CONTAINING 1"/>
    <property type="match status" value="1"/>
</dbReference>
<reference evidence="3 4" key="1">
    <citation type="journal article" date="2023" name="G3 (Bethesda)">
        <title>A high-quality reference genome for the fission yeast Schizosaccharomyces osmophilus.</title>
        <authorList>
            <person name="Jia G.S."/>
            <person name="Zhang W.C."/>
            <person name="Liang Y."/>
            <person name="Liu X.H."/>
            <person name="Rhind N."/>
            <person name="Pidoux A."/>
            <person name="Brysch-Herzberg M."/>
            <person name="Du L.L."/>
        </authorList>
    </citation>
    <scope>NUCLEOTIDE SEQUENCE [LARGE SCALE GENOMIC DNA]</scope>
    <source>
        <strain evidence="3 4">CBS 15793</strain>
    </source>
</reference>
<dbReference type="GO" id="GO:0035861">
    <property type="term" value="C:site of double-strand break"/>
    <property type="evidence" value="ECO:0007669"/>
    <property type="project" value="TreeGrafter"/>
</dbReference>
<evidence type="ECO:0000313" key="4">
    <source>
        <dbReference type="Proteomes" id="UP001212411"/>
    </source>
</evidence>
<evidence type="ECO:0000256" key="1">
    <source>
        <dbReference type="SAM" id="MobiDB-lite"/>
    </source>
</evidence>
<name>A0AAE9WG42_9SCHI</name>
<dbReference type="InterPro" id="IPR052800">
    <property type="entry name" value="DNA_Repair_Helicase_ZGRF1"/>
</dbReference>
<dbReference type="AlphaFoldDB" id="A0AAE9WG42"/>
<dbReference type="GeneID" id="80877671"/>
<feature type="compositionally biased region" description="Polar residues" evidence="1">
    <location>
        <begin position="214"/>
        <end position="226"/>
    </location>
</feature>
<feature type="region of interest" description="Disordered" evidence="1">
    <location>
        <begin position="399"/>
        <end position="468"/>
    </location>
</feature>
<evidence type="ECO:0000313" key="3">
    <source>
        <dbReference type="EMBL" id="WBW75280.1"/>
    </source>
</evidence>
<gene>
    <name evidence="3" type="primary">dbl2</name>
    <name evidence="3" type="ORF">SOMG_04195</name>
</gene>
<dbReference type="KEGG" id="som:SOMG_04195"/>
<feature type="compositionally biased region" description="Basic and acidic residues" evidence="1">
    <location>
        <begin position="533"/>
        <end position="544"/>
    </location>
</feature>
<dbReference type="InterPro" id="IPR018838">
    <property type="entry name" value="ZGRF1-like_N"/>
</dbReference>
<dbReference type="GO" id="GO:0005634">
    <property type="term" value="C:nucleus"/>
    <property type="evidence" value="ECO:0007669"/>
    <property type="project" value="TreeGrafter"/>
</dbReference>
<feature type="compositionally biased region" description="Polar residues" evidence="1">
    <location>
        <begin position="434"/>
        <end position="455"/>
    </location>
</feature>
<protein>
    <submittedName>
        <fullName evidence="3">DNA recombination protein Dbl2</fullName>
    </submittedName>
</protein>
<feature type="compositionally biased region" description="Polar residues" evidence="1">
    <location>
        <begin position="577"/>
        <end position="604"/>
    </location>
</feature>
<dbReference type="PANTHER" id="PTHR28535:SF1">
    <property type="entry name" value="PROTEIN ZGRF1"/>
    <property type="match status" value="1"/>
</dbReference>
<feature type="region of interest" description="Disordered" evidence="1">
    <location>
        <begin position="533"/>
        <end position="604"/>
    </location>
</feature>
<feature type="compositionally biased region" description="Low complexity" evidence="1">
    <location>
        <begin position="301"/>
        <end position="315"/>
    </location>
</feature>
<feature type="compositionally biased region" description="Basic and acidic residues" evidence="1">
    <location>
        <begin position="135"/>
        <end position="148"/>
    </location>
</feature>
<sequence length="709" mass="78091">MATVANVLHYQVLWTSDKVKKAKVWKDGTMRFHTFNNHGILYDSENRVVDEAFVFNQKIKVDAHLELNRTLIYVEDLQATTSKEIPPLPSKLNASTRPLYLTKPFQAPSRSSSVNSSYQQPSFVKSSNEAGQSRSRNEESSSLQEHKASVSSLSSPKHYLHGYKGAENDIPTVASNSGLPSVSSTLGTISSEKPYASQPKPSRNPTSFKPPFKSNMTTDIVSPDSFKSQVSKPTRVACIPVLRRPKSPSNILQIDPLENFDEDNIDSDFFSSPSPDYESTPPFLSEPMDAGHPLGNSNPFLSSSLSEPMLTSSGSASGATLPPCDRKTDGSPSLEKSRSFPSLEISNNRNDSHNSSVKKSPLSRLPMPRLRRPVGKRSNFSNVTITDPSKNLYERAMQSTSMLAAQPSLPESTDPEIPNSPEFLESDNEEDPSTKTMNLKNNEAVSPITLPNNKTFKPATFRPPSFVSKPNLTNDVPISDTMDRYNSPNSAPKYGNSLVKPVTQLHSALTKPSGPSLRTGMLVYGKYSKRFNDSKGKEKVETSSKDFSSLTLPTTRKTTDKSFSAPSFPNAGKFVSPVQSKSLDKATSPNFTDPNTTYSKTLSQTTGRSKVVDSIATLAEKSKDDKTLSFSPSPSSRREIPTGTVRKHYNYSPIQRFSSECNDLPFVNSVDISSTASKIKRVKLSMLRFKNHESKATTLSVEEEEKEFI</sequence>
<dbReference type="GO" id="GO:0006302">
    <property type="term" value="P:double-strand break repair"/>
    <property type="evidence" value="ECO:0007669"/>
    <property type="project" value="TreeGrafter"/>
</dbReference>
<accession>A0AAE9WG42</accession>
<organism evidence="3 4">
    <name type="scientific">Schizosaccharomyces osmophilus</name>
    <dbReference type="NCBI Taxonomy" id="2545709"/>
    <lineage>
        <taxon>Eukaryota</taxon>
        <taxon>Fungi</taxon>
        <taxon>Dikarya</taxon>
        <taxon>Ascomycota</taxon>
        <taxon>Taphrinomycotina</taxon>
        <taxon>Schizosaccharomycetes</taxon>
        <taxon>Schizosaccharomycetales</taxon>
        <taxon>Schizosaccharomycetaceae</taxon>
        <taxon>Schizosaccharomyces</taxon>
    </lineage>
</organism>
<feature type="domain" description="5'-3' DNA helicase ZGRF1-like N-terminal" evidence="2">
    <location>
        <begin position="7"/>
        <end position="85"/>
    </location>
</feature>
<feature type="compositionally biased region" description="Polar residues" evidence="1">
    <location>
        <begin position="344"/>
        <end position="358"/>
    </location>
</feature>
<feature type="compositionally biased region" description="Low complexity" evidence="1">
    <location>
        <begin position="108"/>
        <end position="122"/>
    </location>
</feature>
<dbReference type="RefSeq" id="XP_056039523.1">
    <property type="nucleotide sequence ID" value="XM_056182982.1"/>
</dbReference>